<dbReference type="STRING" id="178035.A0A154PPW7"/>
<dbReference type="PANTHER" id="PTHR13244">
    <property type="entry name" value="ZINC FINGER MYND DOMAIN CONTAINING PROTEIN 10"/>
    <property type="match status" value="1"/>
</dbReference>
<accession>A0A154PPW7</accession>
<evidence type="ECO:0000256" key="3">
    <source>
        <dbReference type="ARBA" id="ARBA00022833"/>
    </source>
</evidence>
<organism evidence="6 7">
    <name type="scientific">Dufourea novaeangliae</name>
    <name type="common">Sweat bee</name>
    <dbReference type="NCBI Taxonomy" id="178035"/>
    <lineage>
        <taxon>Eukaryota</taxon>
        <taxon>Metazoa</taxon>
        <taxon>Ecdysozoa</taxon>
        <taxon>Arthropoda</taxon>
        <taxon>Hexapoda</taxon>
        <taxon>Insecta</taxon>
        <taxon>Pterygota</taxon>
        <taxon>Neoptera</taxon>
        <taxon>Endopterygota</taxon>
        <taxon>Hymenoptera</taxon>
        <taxon>Apocrita</taxon>
        <taxon>Aculeata</taxon>
        <taxon>Apoidea</taxon>
        <taxon>Anthophila</taxon>
        <taxon>Halictidae</taxon>
        <taxon>Rophitinae</taxon>
        <taxon>Dufourea</taxon>
    </lineage>
</organism>
<dbReference type="EMBL" id="KQ435026">
    <property type="protein sequence ID" value="KZC13946.1"/>
    <property type="molecule type" value="Genomic_DNA"/>
</dbReference>
<feature type="domain" description="MYND-type" evidence="5">
    <location>
        <begin position="351"/>
        <end position="387"/>
    </location>
</feature>
<dbReference type="SUPFAM" id="SSF144232">
    <property type="entry name" value="HIT/MYND zinc finger-like"/>
    <property type="match status" value="1"/>
</dbReference>
<dbReference type="OrthoDB" id="432970at2759"/>
<evidence type="ECO:0000256" key="2">
    <source>
        <dbReference type="ARBA" id="ARBA00022771"/>
    </source>
</evidence>
<dbReference type="PANTHER" id="PTHR13244:SF7">
    <property type="entry name" value="ZINC FINGER MYND DOMAIN-CONTAINING PROTEIN 10"/>
    <property type="match status" value="1"/>
</dbReference>
<evidence type="ECO:0000313" key="7">
    <source>
        <dbReference type="Proteomes" id="UP000076502"/>
    </source>
</evidence>
<dbReference type="GO" id="GO:0036158">
    <property type="term" value="P:outer dynein arm assembly"/>
    <property type="evidence" value="ECO:0007669"/>
    <property type="project" value="TreeGrafter"/>
</dbReference>
<evidence type="ECO:0000256" key="1">
    <source>
        <dbReference type="ARBA" id="ARBA00022723"/>
    </source>
</evidence>
<dbReference type="AlphaFoldDB" id="A0A154PPW7"/>
<evidence type="ECO:0000259" key="5">
    <source>
        <dbReference type="PROSITE" id="PS50865"/>
    </source>
</evidence>
<dbReference type="GO" id="GO:0044458">
    <property type="term" value="P:motile cilium assembly"/>
    <property type="evidence" value="ECO:0007669"/>
    <property type="project" value="TreeGrafter"/>
</dbReference>
<protein>
    <submittedName>
        <fullName evidence="6">Zinc finger MYND domain-containing protein 10</fullName>
    </submittedName>
</protein>
<gene>
    <name evidence="6" type="ORF">WN55_06297</name>
</gene>
<proteinExistence type="predicted"/>
<dbReference type="Gene3D" id="6.10.140.2220">
    <property type="match status" value="1"/>
</dbReference>
<keyword evidence="2 4" id="KW-0863">Zinc-finger</keyword>
<dbReference type="InterPro" id="IPR052298">
    <property type="entry name" value="ZMYND10"/>
</dbReference>
<dbReference type="PROSITE" id="PS50865">
    <property type="entry name" value="ZF_MYND_2"/>
    <property type="match status" value="1"/>
</dbReference>
<keyword evidence="3" id="KW-0862">Zinc</keyword>
<dbReference type="PROSITE" id="PS01360">
    <property type="entry name" value="ZF_MYND_1"/>
    <property type="match status" value="1"/>
</dbReference>
<dbReference type="GO" id="GO:0034451">
    <property type="term" value="C:centriolar satellite"/>
    <property type="evidence" value="ECO:0007669"/>
    <property type="project" value="TreeGrafter"/>
</dbReference>
<dbReference type="GO" id="GO:0008270">
    <property type="term" value="F:zinc ion binding"/>
    <property type="evidence" value="ECO:0007669"/>
    <property type="project" value="UniProtKB-KW"/>
</dbReference>
<reference evidence="6 7" key="1">
    <citation type="submission" date="2015-07" db="EMBL/GenBank/DDBJ databases">
        <title>The genome of Dufourea novaeangliae.</title>
        <authorList>
            <person name="Pan H."/>
            <person name="Kapheim K."/>
        </authorList>
    </citation>
    <scope>NUCLEOTIDE SEQUENCE [LARGE SCALE GENOMIC DNA]</scope>
    <source>
        <strain evidence="6">0120121106</strain>
        <tissue evidence="6">Whole body</tissue>
    </source>
</reference>
<dbReference type="GO" id="GO:0036159">
    <property type="term" value="P:inner dynein arm assembly"/>
    <property type="evidence" value="ECO:0007669"/>
    <property type="project" value="TreeGrafter"/>
</dbReference>
<dbReference type="Proteomes" id="UP000076502">
    <property type="component" value="Unassembled WGS sequence"/>
</dbReference>
<dbReference type="Pfam" id="PF01753">
    <property type="entry name" value="zf-MYND"/>
    <property type="match status" value="1"/>
</dbReference>
<evidence type="ECO:0000256" key="4">
    <source>
        <dbReference type="PROSITE-ProRule" id="PRU00134"/>
    </source>
</evidence>
<keyword evidence="7" id="KW-1185">Reference proteome</keyword>
<dbReference type="InterPro" id="IPR002893">
    <property type="entry name" value="Znf_MYND"/>
</dbReference>
<name>A0A154PPW7_DUFNO</name>
<evidence type="ECO:0000313" key="6">
    <source>
        <dbReference type="EMBL" id="KZC13946.1"/>
    </source>
</evidence>
<keyword evidence="1" id="KW-0479">Metal-binding</keyword>
<dbReference type="GO" id="GO:0005737">
    <property type="term" value="C:cytoplasm"/>
    <property type="evidence" value="ECO:0007669"/>
    <property type="project" value="TreeGrafter"/>
</dbReference>
<sequence>MLLNQQSVLEINALREESIKELFVSYKKIPILIYEAIQIGIWKHKVFPLLLNINTEPQNTFMLFSIFYHENMCVSLLENVLFHCESAETIDDTVLDLVDYTVKCVSILLDIEDIEVFENVKNPNSCLEEILERKKELEFDIGVRCISILRYLAEFSDALPLCVLSRMLSTHDVPYLLVQLIESHPWAKKNADDEDMIYDGGWKKVKLNEEGKISKIEGQVWIGLRELLLNPKCAPYYEITDFRMSHLLKLQKHLHETVLDQISPLLELKRWLSYLSVSSSQSKAPRALNVELIPQIKLSIMEKYHKKWKKLAKHQSKYIFTTDKEDVKNAAQILSDAYDLDKLDCIETKECFLCQETAQKRCSKCKGAWYCGRECQVKDWANHKIICDKITKSEECKQKD</sequence>